<keyword evidence="4 12" id="KW-0349">Heme</keyword>
<evidence type="ECO:0000313" key="14">
    <source>
        <dbReference type="EnsemblPlants" id="AET2Gv20426100.6"/>
    </source>
</evidence>
<proteinExistence type="inferred from homology"/>
<reference evidence="14" key="5">
    <citation type="journal article" date="2021" name="G3 (Bethesda)">
        <title>Aegilops tauschii genome assembly Aet v5.0 features greater sequence contiguity and improved annotation.</title>
        <authorList>
            <person name="Wang L."/>
            <person name="Zhu T."/>
            <person name="Rodriguez J.C."/>
            <person name="Deal K.R."/>
            <person name="Dubcovsky J."/>
            <person name="McGuire P.E."/>
            <person name="Lux T."/>
            <person name="Spannagl M."/>
            <person name="Mayer K.F.X."/>
            <person name="Baldrich P."/>
            <person name="Meyers B.C."/>
            <person name="Huo N."/>
            <person name="Gu Y.Q."/>
            <person name="Zhou H."/>
            <person name="Devos K.M."/>
            <person name="Bennetzen J.L."/>
            <person name="Unver T."/>
            <person name="Budak H."/>
            <person name="Gulick P.J."/>
            <person name="Galiba G."/>
            <person name="Kalapos B."/>
            <person name="Nelson D.R."/>
            <person name="Li P."/>
            <person name="You F.M."/>
            <person name="Luo M.C."/>
            <person name="Dvorak J."/>
        </authorList>
    </citation>
    <scope>NUCLEOTIDE SEQUENCE [LARGE SCALE GENOMIC DNA]</scope>
    <source>
        <strain evidence="14">cv. AL8/78</strain>
    </source>
</reference>
<evidence type="ECO:0000256" key="1">
    <source>
        <dbReference type="ARBA" id="ARBA00002347"/>
    </source>
</evidence>
<evidence type="ECO:0000256" key="11">
    <source>
        <dbReference type="ARBA" id="ARBA00033211"/>
    </source>
</evidence>
<reference evidence="14" key="3">
    <citation type="journal article" date="2017" name="Nature">
        <title>Genome sequence of the progenitor of the wheat D genome Aegilops tauschii.</title>
        <authorList>
            <person name="Luo M.C."/>
            <person name="Gu Y.Q."/>
            <person name="Puiu D."/>
            <person name="Wang H."/>
            <person name="Twardziok S.O."/>
            <person name="Deal K.R."/>
            <person name="Huo N."/>
            <person name="Zhu T."/>
            <person name="Wang L."/>
            <person name="Wang Y."/>
            <person name="McGuire P.E."/>
            <person name="Liu S."/>
            <person name="Long H."/>
            <person name="Ramasamy R.K."/>
            <person name="Rodriguez J.C."/>
            <person name="Van S.L."/>
            <person name="Yuan L."/>
            <person name="Wang Z."/>
            <person name="Xia Z."/>
            <person name="Xiao L."/>
            <person name="Anderson O.D."/>
            <person name="Ouyang S."/>
            <person name="Liang Y."/>
            <person name="Zimin A.V."/>
            <person name="Pertea G."/>
            <person name="Qi P."/>
            <person name="Bennetzen J.L."/>
            <person name="Dai X."/>
            <person name="Dawson M.W."/>
            <person name="Muller H.G."/>
            <person name="Kugler K."/>
            <person name="Rivarola-Duarte L."/>
            <person name="Spannagl M."/>
            <person name="Mayer K.F.X."/>
            <person name="Lu F.H."/>
            <person name="Bevan M.W."/>
            <person name="Leroy P."/>
            <person name="Li P."/>
            <person name="You F.M."/>
            <person name="Sun Q."/>
            <person name="Liu Z."/>
            <person name="Lyons E."/>
            <person name="Wicker T."/>
            <person name="Salzberg S.L."/>
            <person name="Devos K.M."/>
            <person name="Dvorak J."/>
        </authorList>
    </citation>
    <scope>NUCLEOTIDE SEQUENCE [LARGE SCALE GENOMIC DNA]</scope>
    <source>
        <strain evidence="14">cv. AL8/78</strain>
    </source>
</reference>
<dbReference type="InterPro" id="IPR036909">
    <property type="entry name" value="Cyt_c-like_dom_sf"/>
</dbReference>
<dbReference type="SUPFAM" id="SSF46626">
    <property type="entry name" value="Cytochrome c"/>
    <property type="match status" value="1"/>
</dbReference>
<evidence type="ECO:0000256" key="3">
    <source>
        <dbReference type="ARBA" id="ARBA00022448"/>
    </source>
</evidence>
<sequence>SSEATGSSLRCQSAGGRAMHQLSLAARPPAPQSQCSRSRTACRCSLKQAPASLAVAARRCAAAPLLAASLLLAAAAASPGIPAGTPPAFAQSQGAALFRKACIGCHDTGGNILQPGATLSMKDLERGTELPRRKRYTTSLTTGREGCRVMESNARREGSVPSAPGCLKRISRCLQHLSNRKQRTGGQRSTVMSSDPITVEHEVLAPFREEAETITVDEVKFFFLTRKL</sequence>
<reference evidence="15" key="1">
    <citation type="journal article" date="2014" name="Science">
        <title>Ancient hybridizations among the ancestral genomes of bread wheat.</title>
        <authorList>
            <consortium name="International Wheat Genome Sequencing Consortium,"/>
            <person name="Marcussen T."/>
            <person name="Sandve S.R."/>
            <person name="Heier L."/>
            <person name="Spannagl M."/>
            <person name="Pfeifer M."/>
            <person name="Jakobsen K.S."/>
            <person name="Wulff B.B."/>
            <person name="Steuernagel B."/>
            <person name="Mayer K.F."/>
            <person name="Olsen O.A."/>
        </authorList>
    </citation>
    <scope>NUCLEOTIDE SEQUENCE [LARGE SCALE GENOMIC DNA]</scope>
    <source>
        <strain evidence="15">cv. AL8/78</strain>
    </source>
</reference>
<dbReference type="GO" id="GO:0020037">
    <property type="term" value="F:heme binding"/>
    <property type="evidence" value="ECO:0007669"/>
    <property type="project" value="InterPro"/>
</dbReference>
<reference evidence="14" key="4">
    <citation type="submission" date="2019-03" db="UniProtKB">
        <authorList>
            <consortium name="EnsemblPlants"/>
        </authorList>
    </citation>
    <scope>IDENTIFICATION</scope>
</reference>
<feature type="domain" description="Cytochrome c" evidence="13">
    <location>
        <begin position="89"/>
        <end position="227"/>
    </location>
</feature>
<keyword evidence="7 12" id="KW-0408">Iron</keyword>
<evidence type="ECO:0000256" key="7">
    <source>
        <dbReference type="ARBA" id="ARBA00023004"/>
    </source>
</evidence>
<evidence type="ECO:0000256" key="2">
    <source>
        <dbReference type="ARBA" id="ARBA00009650"/>
    </source>
</evidence>
<keyword evidence="3" id="KW-0813">Transport</keyword>
<evidence type="ECO:0000259" key="13">
    <source>
        <dbReference type="PROSITE" id="PS51007"/>
    </source>
</evidence>
<dbReference type="Gene3D" id="1.10.760.10">
    <property type="entry name" value="Cytochrome c-like domain"/>
    <property type="match status" value="1"/>
</dbReference>
<dbReference type="Gramene" id="AET2Gv20426100.6">
    <property type="protein sequence ID" value="AET2Gv20426100.6"/>
    <property type="gene ID" value="AET2Gv20426100"/>
</dbReference>
<evidence type="ECO:0000256" key="4">
    <source>
        <dbReference type="ARBA" id="ARBA00022617"/>
    </source>
</evidence>
<keyword evidence="5 12" id="KW-0479">Metal-binding</keyword>
<evidence type="ECO:0000256" key="6">
    <source>
        <dbReference type="ARBA" id="ARBA00022982"/>
    </source>
</evidence>
<dbReference type="AlphaFoldDB" id="A0A453B9D5"/>
<evidence type="ECO:0000256" key="10">
    <source>
        <dbReference type="ARBA" id="ARBA00031247"/>
    </source>
</evidence>
<name>A0A453B9D5_AEGTS</name>
<dbReference type="EnsemblPlants" id="AET2Gv20426100.6">
    <property type="protein sequence ID" value="AET2Gv20426100.6"/>
    <property type="gene ID" value="AET2Gv20426100"/>
</dbReference>
<reference evidence="15" key="2">
    <citation type="journal article" date="2017" name="Nat. Plants">
        <title>The Aegilops tauschii genome reveals multiple impacts of transposons.</title>
        <authorList>
            <person name="Zhao G."/>
            <person name="Zou C."/>
            <person name="Li K."/>
            <person name="Wang K."/>
            <person name="Li T."/>
            <person name="Gao L."/>
            <person name="Zhang X."/>
            <person name="Wang H."/>
            <person name="Yang Z."/>
            <person name="Liu X."/>
            <person name="Jiang W."/>
            <person name="Mao L."/>
            <person name="Kong X."/>
            <person name="Jiao Y."/>
            <person name="Jia J."/>
        </authorList>
    </citation>
    <scope>NUCLEOTIDE SEQUENCE [LARGE SCALE GENOMIC DNA]</scope>
    <source>
        <strain evidence="15">cv. AL8/78</strain>
    </source>
</reference>
<dbReference type="PANTHER" id="PTHR34688">
    <property type="entry name" value="CYTOCHROME C6, CHLOROPLASTIC"/>
    <property type="match status" value="1"/>
</dbReference>
<keyword evidence="15" id="KW-1185">Reference proteome</keyword>
<evidence type="ECO:0000256" key="9">
    <source>
        <dbReference type="ARBA" id="ARBA00030448"/>
    </source>
</evidence>
<keyword evidence="6" id="KW-0249">Electron transport</keyword>
<protein>
    <recommendedName>
        <fullName evidence="11">Cytochrome c-553</fullName>
    </recommendedName>
    <alternativeName>
        <fullName evidence="10">Cytochrome c553</fullName>
    </alternativeName>
    <alternativeName>
        <fullName evidence="9">Soluble cytochrome f</fullName>
    </alternativeName>
</protein>
<dbReference type="GO" id="GO:0009055">
    <property type="term" value="F:electron transfer activity"/>
    <property type="evidence" value="ECO:0007669"/>
    <property type="project" value="InterPro"/>
</dbReference>
<accession>A0A453B9D5</accession>
<comment type="similarity">
    <text evidence="2">Belongs to the cytochrome c family. PetJ subfamily.</text>
</comment>
<evidence type="ECO:0000313" key="15">
    <source>
        <dbReference type="Proteomes" id="UP000015105"/>
    </source>
</evidence>
<evidence type="ECO:0000256" key="5">
    <source>
        <dbReference type="ARBA" id="ARBA00022723"/>
    </source>
</evidence>
<dbReference type="InterPro" id="IPR023655">
    <property type="entry name" value="Cyt_C6"/>
</dbReference>
<dbReference type="InterPro" id="IPR009056">
    <property type="entry name" value="Cyt_c-like_dom"/>
</dbReference>
<dbReference type="PANTHER" id="PTHR34688:SF2">
    <property type="entry name" value="CYTOCHROME C6, CHLOROPLASTIC"/>
    <property type="match status" value="1"/>
</dbReference>
<dbReference type="Proteomes" id="UP000015105">
    <property type="component" value="Chromosome 2D"/>
</dbReference>
<organism evidence="14 15">
    <name type="scientific">Aegilops tauschii subsp. strangulata</name>
    <name type="common">Goatgrass</name>
    <dbReference type="NCBI Taxonomy" id="200361"/>
    <lineage>
        <taxon>Eukaryota</taxon>
        <taxon>Viridiplantae</taxon>
        <taxon>Streptophyta</taxon>
        <taxon>Embryophyta</taxon>
        <taxon>Tracheophyta</taxon>
        <taxon>Spermatophyta</taxon>
        <taxon>Magnoliopsida</taxon>
        <taxon>Liliopsida</taxon>
        <taxon>Poales</taxon>
        <taxon>Poaceae</taxon>
        <taxon>BOP clade</taxon>
        <taxon>Pooideae</taxon>
        <taxon>Triticodae</taxon>
        <taxon>Triticeae</taxon>
        <taxon>Triticinae</taxon>
        <taxon>Aegilops</taxon>
    </lineage>
</organism>
<dbReference type="GO" id="GO:0005506">
    <property type="term" value="F:iron ion binding"/>
    <property type="evidence" value="ECO:0007669"/>
    <property type="project" value="InterPro"/>
</dbReference>
<evidence type="ECO:0000256" key="8">
    <source>
        <dbReference type="ARBA" id="ARBA00023078"/>
    </source>
</evidence>
<comment type="function">
    <text evidence="1">Functions as an electron carrier between membrane-bound cytochrome b6-f and photosystem I in oxygenic photosynthesis.</text>
</comment>
<keyword evidence="8" id="KW-0793">Thylakoid</keyword>
<dbReference type="PROSITE" id="PS51007">
    <property type="entry name" value="CYTC"/>
    <property type="match status" value="1"/>
</dbReference>
<evidence type="ECO:0000256" key="12">
    <source>
        <dbReference type="PROSITE-ProRule" id="PRU00433"/>
    </source>
</evidence>
<dbReference type="STRING" id="200361.A0A453B9D5"/>